<keyword evidence="10" id="KW-1185">Reference proteome</keyword>
<dbReference type="GO" id="GO:0055064">
    <property type="term" value="P:chloride ion homeostasis"/>
    <property type="evidence" value="ECO:0007669"/>
    <property type="project" value="TreeGrafter"/>
</dbReference>
<keyword evidence="2 6" id="KW-0812">Transmembrane</keyword>
<evidence type="ECO:0000256" key="5">
    <source>
        <dbReference type="SAM" id="MobiDB-lite"/>
    </source>
</evidence>
<organism evidence="9 10">
    <name type="scientific">Ancylostoma ceylanicum</name>
    <dbReference type="NCBI Taxonomy" id="53326"/>
    <lineage>
        <taxon>Eukaryota</taxon>
        <taxon>Metazoa</taxon>
        <taxon>Ecdysozoa</taxon>
        <taxon>Nematoda</taxon>
        <taxon>Chromadorea</taxon>
        <taxon>Rhabditida</taxon>
        <taxon>Rhabditina</taxon>
        <taxon>Rhabditomorpha</taxon>
        <taxon>Strongyloidea</taxon>
        <taxon>Ancylostomatidae</taxon>
        <taxon>Ancylostomatinae</taxon>
        <taxon>Ancylostoma</taxon>
    </lineage>
</organism>
<gene>
    <name evidence="9" type="primary">Acey_s0008.g268</name>
    <name evidence="9" type="ORF">Y032_0008g268</name>
</gene>
<feature type="transmembrane region" description="Helical" evidence="6">
    <location>
        <begin position="281"/>
        <end position="300"/>
    </location>
</feature>
<dbReference type="EMBL" id="JARK01001344">
    <property type="protein sequence ID" value="EYC27957.1"/>
    <property type="molecule type" value="Genomic_DNA"/>
</dbReference>
<dbReference type="Proteomes" id="UP000024635">
    <property type="component" value="Unassembled WGS sequence"/>
</dbReference>
<protein>
    <recommendedName>
        <fullName evidence="11">Amino acid permease</fullName>
    </recommendedName>
</protein>
<feature type="region of interest" description="Disordered" evidence="5">
    <location>
        <begin position="21"/>
        <end position="62"/>
    </location>
</feature>
<dbReference type="GO" id="GO:1990573">
    <property type="term" value="P:potassium ion import across plasma membrane"/>
    <property type="evidence" value="ECO:0007669"/>
    <property type="project" value="TreeGrafter"/>
</dbReference>
<keyword evidence="4 6" id="KW-0472">Membrane</keyword>
<reference evidence="10" key="1">
    <citation type="journal article" date="2015" name="Nat. Genet.">
        <title>The genome and transcriptome of the zoonotic hookworm Ancylostoma ceylanicum identify infection-specific gene families.</title>
        <authorList>
            <person name="Schwarz E.M."/>
            <person name="Hu Y."/>
            <person name="Antoshechkin I."/>
            <person name="Miller M.M."/>
            <person name="Sternberg P.W."/>
            <person name="Aroian R.V."/>
        </authorList>
    </citation>
    <scope>NUCLEOTIDE SEQUENCE</scope>
    <source>
        <strain evidence="10">HY135</strain>
    </source>
</reference>
<feature type="transmembrane region" description="Helical" evidence="6">
    <location>
        <begin position="428"/>
        <end position="450"/>
    </location>
</feature>
<dbReference type="Pfam" id="PF00324">
    <property type="entry name" value="AA_permease"/>
    <property type="match status" value="1"/>
</dbReference>
<dbReference type="InterPro" id="IPR004841">
    <property type="entry name" value="AA-permease/SLC12A_dom"/>
</dbReference>
<dbReference type="GO" id="GO:0008511">
    <property type="term" value="F:sodium:potassium:chloride symporter activity"/>
    <property type="evidence" value="ECO:0007669"/>
    <property type="project" value="TreeGrafter"/>
</dbReference>
<dbReference type="Gene3D" id="1.20.1740.10">
    <property type="entry name" value="Amino acid/polyamine transporter I"/>
    <property type="match status" value="1"/>
</dbReference>
<accession>A0A016VLR2</accession>
<evidence type="ECO:0000256" key="2">
    <source>
        <dbReference type="ARBA" id="ARBA00022692"/>
    </source>
</evidence>
<comment type="caution">
    <text evidence="9">The sequence shown here is derived from an EMBL/GenBank/DDBJ whole genome shotgun (WGS) entry which is preliminary data.</text>
</comment>
<feature type="transmembrane region" description="Helical" evidence="6">
    <location>
        <begin position="484"/>
        <end position="504"/>
    </location>
</feature>
<feature type="transmembrane region" description="Helical" evidence="6">
    <location>
        <begin position="510"/>
        <end position="528"/>
    </location>
</feature>
<feature type="transmembrane region" description="Helical" evidence="6">
    <location>
        <begin position="251"/>
        <end position="274"/>
    </location>
</feature>
<feature type="transmembrane region" description="Helical" evidence="6">
    <location>
        <begin position="207"/>
        <end position="231"/>
    </location>
</feature>
<feature type="transmembrane region" description="Helical" evidence="6">
    <location>
        <begin position="161"/>
        <end position="186"/>
    </location>
</feature>
<evidence type="ECO:0008006" key="11">
    <source>
        <dbReference type="Google" id="ProtNLM"/>
    </source>
</evidence>
<dbReference type="PANTHER" id="PTHR11827:SF103">
    <property type="entry name" value="SODIUM CHLORIDE COTRANSPORTER 69, ISOFORM E"/>
    <property type="match status" value="1"/>
</dbReference>
<dbReference type="Pfam" id="PF03522">
    <property type="entry name" value="SLC12"/>
    <property type="match status" value="2"/>
</dbReference>
<feature type="transmembrane region" description="Helical" evidence="6">
    <location>
        <begin position="365"/>
        <end position="384"/>
    </location>
</feature>
<keyword evidence="3 6" id="KW-1133">Transmembrane helix</keyword>
<comment type="subcellular location">
    <subcellularLocation>
        <location evidence="1">Membrane</location>
        <topology evidence="1">Multi-pass membrane protein</topology>
    </subcellularLocation>
</comment>
<dbReference type="InterPro" id="IPR018491">
    <property type="entry name" value="SLC12_C"/>
</dbReference>
<dbReference type="AlphaFoldDB" id="A0A016VLR2"/>
<feature type="transmembrane region" description="Helical" evidence="6">
    <location>
        <begin position="540"/>
        <end position="560"/>
    </location>
</feature>
<dbReference type="InterPro" id="IPR004842">
    <property type="entry name" value="SLC12A_fam"/>
</dbReference>
<dbReference type="GO" id="GO:0006884">
    <property type="term" value="P:cell volume homeostasis"/>
    <property type="evidence" value="ECO:0007669"/>
    <property type="project" value="TreeGrafter"/>
</dbReference>
<evidence type="ECO:0000259" key="7">
    <source>
        <dbReference type="Pfam" id="PF00324"/>
    </source>
</evidence>
<evidence type="ECO:0000313" key="9">
    <source>
        <dbReference type="EMBL" id="EYC27957.1"/>
    </source>
</evidence>
<proteinExistence type="predicted"/>
<dbReference type="FunFam" id="1.20.1740.10:FF:000022">
    <property type="entry name" value="Bumetanide-sensitive na-k-cl cotransport protein"/>
    <property type="match status" value="1"/>
</dbReference>
<feature type="transmembrane region" description="Helical" evidence="6">
    <location>
        <begin position="331"/>
        <end position="353"/>
    </location>
</feature>
<name>A0A016VLR2_9BILA</name>
<dbReference type="GO" id="GO:0055078">
    <property type="term" value="P:sodium ion homeostasis"/>
    <property type="evidence" value="ECO:0007669"/>
    <property type="project" value="TreeGrafter"/>
</dbReference>
<dbReference type="GO" id="GO:0055075">
    <property type="term" value="P:potassium ion homeostasis"/>
    <property type="evidence" value="ECO:0007669"/>
    <property type="project" value="TreeGrafter"/>
</dbReference>
<dbReference type="GO" id="GO:0016020">
    <property type="term" value="C:membrane"/>
    <property type="evidence" value="ECO:0007669"/>
    <property type="project" value="UniProtKB-SubCell"/>
</dbReference>
<dbReference type="OrthoDB" id="2020542at2759"/>
<evidence type="ECO:0000313" key="10">
    <source>
        <dbReference type="Proteomes" id="UP000024635"/>
    </source>
</evidence>
<feature type="domain" description="SLC12A transporter C-terminal" evidence="8">
    <location>
        <begin position="772"/>
        <end position="877"/>
    </location>
</feature>
<dbReference type="PANTHER" id="PTHR11827">
    <property type="entry name" value="SOLUTE CARRIER FAMILY 12, CATION COTRANSPORTERS"/>
    <property type="match status" value="1"/>
</dbReference>
<feature type="domain" description="Amino acid permease/ SLC12A" evidence="7">
    <location>
        <begin position="133"/>
        <end position="622"/>
    </location>
</feature>
<evidence type="ECO:0000256" key="3">
    <source>
        <dbReference type="ARBA" id="ARBA00022989"/>
    </source>
</evidence>
<evidence type="ECO:0000256" key="6">
    <source>
        <dbReference type="SAM" id="Phobius"/>
    </source>
</evidence>
<dbReference type="STRING" id="53326.A0A016VLR2"/>
<evidence type="ECO:0000256" key="4">
    <source>
        <dbReference type="ARBA" id="ARBA00023136"/>
    </source>
</evidence>
<evidence type="ECO:0000259" key="8">
    <source>
        <dbReference type="Pfam" id="PF03522"/>
    </source>
</evidence>
<sequence length="879" mass="96771">MATPVMSPSLQLARWKLRMSDAQKQADGLEAGDSIPSRKSGVSLISESITDPPNEKPVPPPRIREMRKNTAVDTPPDIEFYRSSVDRVDKEKRRPTIQELAANRLRSIDLGMESVLHRVTKKESEVKFGWIEGVFVRCLQNIIGVILYIRLSWVVGQAGIVLGLVIILLASFVTTLTALSTSTICTNGEMKGGGLYYLISRTLGAEFGGSIGLIFCLANCVGGALYIVGFAETINHLLNDSGIQIIDGGVWDVRLISVVTCTVLVAIICISATIESKLQQVLLIPLILSVLSFVVGSFIWTEKKQRYGYTGYRTETLEANLWPDFRQGHSFFTIFSVYFPAATGIMAGANISGNLKNPQVAIPRGTLSAILVSTIVYISVLLIAGTTYERDADGIVTPDPFNYPDCYHNYTCPFGLLNYYQIVMVTSVWPPVISIGIIAATLCSALASLVSAPKIFQAICEDNVIPAIRMFAKGYGPGNDPRRAYALAFVVTTAVLMIGELNYIAPVISNFFLCSYALVNYACFLASFSQSPGFRPAFRYYSHWLSLLAAVMCVAIMFVMSWPTTILTLLFFITVYAFIKHLKPDVNWGTSTTATTYMHTLSGVMKLAKDEFHVKNYRPQVLVLSGVPYERPSLVRMAYSITRGTSLLVCGNVLIAKDTTQMNQQLAAARRTEEMSQKVLRKQGIKGVCKAVVARTLEEGCDMLYQASGLGRLTPNIVLLGFIENDVADRSSIKLSSRNSYLKIIQQAFYNDMGVGVFRSKSSKAFSVHPDKKFRVGNAAISDSSVTTHSILTKTASRGATIDVWWLSDDGGLTLLVPYLLTQSKSYLEGARLRVFTIAAEGTSISTEEERMASLLQKFRIQYTYLHVVAAINQPRKET</sequence>
<evidence type="ECO:0000256" key="1">
    <source>
        <dbReference type="ARBA" id="ARBA00004141"/>
    </source>
</evidence>
<feature type="domain" description="SLC12A transporter C-terminal" evidence="8">
    <location>
        <begin position="631"/>
        <end position="762"/>
    </location>
</feature>